<sequence>MIKYTLNARSINLKVMTETKSNNGLKVIAGLLGVVLLGTIIYTVSLYQDKKKTTTALTQEKELVVDDLNNLKSEYDKAILESNATNEELVAARDNIAKYIDSVQGMKADIASLSRYRRQVSVLKAEREKLLKQVDSLTSSNTLLAMQRDSTFVELEKQTVFNDSLVVQNTQLADAVERGSALSLSTFTVDAVKERNNGKLVSTSRAKATDKFKVCFTIADNVIAEAGDREFFIEVLDPQGNVLGDSFSKSSEDGASITYSKGTNFYYENSSLDVCDYINKPASDFQKGNYMVNVYDSKLKLMGTSKFALK</sequence>
<keyword evidence="2" id="KW-0472">Membrane</keyword>
<evidence type="ECO:0000256" key="1">
    <source>
        <dbReference type="SAM" id="Coils"/>
    </source>
</evidence>
<dbReference type="EMBL" id="OBEH01000002">
    <property type="protein sequence ID" value="SNY99764.1"/>
    <property type="molecule type" value="Genomic_DNA"/>
</dbReference>
<evidence type="ECO:0000313" key="3">
    <source>
        <dbReference type="EMBL" id="SNY99764.1"/>
    </source>
</evidence>
<organism evidence="3 4">
    <name type="scientific">Flagellimonas pacifica</name>
    <dbReference type="NCBI Taxonomy" id="1247520"/>
    <lineage>
        <taxon>Bacteria</taxon>
        <taxon>Pseudomonadati</taxon>
        <taxon>Bacteroidota</taxon>
        <taxon>Flavobacteriia</taxon>
        <taxon>Flavobacteriales</taxon>
        <taxon>Flavobacteriaceae</taxon>
        <taxon>Flagellimonas</taxon>
    </lineage>
</organism>
<keyword evidence="2" id="KW-1133">Transmembrane helix</keyword>
<reference evidence="4" key="1">
    <citation type="submission" date="2017-09" db="EMBL/GenBank/DDBJ databases">
        <authorList>
            <person name="Varghese N."/>
            <person name="Submissions S."/>
        </authorList>
    </citation>
    <scope>NUCLEOTIDE SEQUENCE [LARGE SCALE GENOMIC DNA]</scope>
    <source>
        <strain evidence="4">DSM 25885</strain>
    </source>
</reference>
<feature type="coiled-coil region" evidence="1">
    <location>
        <begin position="113"/>
        <end position="140"/>
    </location>
</feature>
<protein>
    <recommendedName>
        <fullName evidence="5">Chromosome partitioning protein ParA</fullName>
    </recommendedName>
</protein>
<evidence type="ECO:0008006" key="5">
    <source>
        <dbReference type="Google" id="ProtNLM"/>
    </source>
</evidence>
<feature type="transmembrane region" description="Helical" evidence="2">
    <location>
        <begin position="27"/>
        <end position="47"/>
    </location>
</feature>
<keyword evidence="2" id="KW-0812">Transmembrane</keyword>
<gene>
    <name evidence="3" type="ORF">SAMN06265377_1577</name>
</gene>
<evidence type="ECO:0000313" key="4">
    <source>
        <dbReference type="Proteomes" id="UP000219048"/>
    </source>
</evidence>
<dbReference type="AlphaFoldDB" id="A0A285MRG3"/>
<name>A0A285MRG3_9FLAO</name>
<accession>A0A285MRG3</accession>
<keyword evidence="1" id="KW-0175">Coiled coil</keyword>
<proteinExistence type="predicted"/>
<evidence type="ECO:0000256" key="2">
    <source>
        <dbReference type="SAM" id="Phobius"/>
    </source>
</evidence>
<dbReference type="Proteomes" id="UP000219048">
    <property type="component" value="Unassembled WGS sequence"/>
</dbReference>
<keyword evidence="4" id="KW-1185">Reference proteome</keyword>